<proteinExistence type="predicted"/>
<evidence type="ECO:0000259" key="1">
    <source>
        <dbReference type="Pfam" id="PF13175"/>
    </source>
</evidence>
<keyword evidence="3" id="KW-0540">Nuclease</keyword>
<accession>A0A4R8IYF2</accession>
<dbReference type="InterPro" id="IPR027417">
    <property type="entry name" value="P-loop_NTPase"/>
</dbReference>
<dbReference type="GO" id="GO:0004519">
    <property type="term" value="F:endonuclease activity"/>
    <property type="evidence" value="ECO:0007669"/>
    <property type="project" value="UniProtKB-KW"/>
</dbReference>
<feature type="domain" description="Rad50/SbcC-type AAA" evidence="2">
    <location>
        <begin position="9"/>
        <end position="150"/>
    </location>
</feature>
<keyword evidence="3" id="KW-0378">Hydrolase</keyword>
<dbReference type="Gene3D" id="3.40.50.300">
    <property type="entry name" value="P-loop containing nucleotide triphosphate hydrolases"/>
    <property type="match status" value="1"/>
</dbReference>
<dbReference type="AlphaFoldDB" id="A0A4R8IYF2"/>
<evidence type="ECO:0000313" key="3">
    <source>
        <dbReference type="EMBL" id="TDY02967.1"/>
    </source>
</evidence>
<dbReference type="SUPFAM" id="SSF52540">
    <property type="entry name" value="P-loop containing nucleoside triphosphate hydrolases"/>
    <property type="match status" value="1"/>
</dbReference>
<keyword evidence="3" id="KW-0255">Endonuclease</keyword>
<gene>
    <name evidence="3" type="ORF">EDC23_1351</name>
</gene>
<keyword evidence="4" id="KW-1185">Reference proteome</keyword>
<reference evidence="3 4" key="1">
    <citation type="submission" date="2019-03" db="EMBL/GenBank/DDBJ databases">
        <title>Genomic Encyclopedia of Type Strains, Phase IV (KMG-IV): sequencing the most valuable type-strain genomes for metagenomic binning, comparative biology and taxonomic classification.</title>
        <authorList>
            <person name="Goeker M."/>
        </authorList>
    </citation>
    <scope>NUCLEOTIDE SEQUENCE [LARGE SCALE GENOMIC DNA]</scope>
    <source>
        <strain evidence="3 4">DSM 16326</strain>
    </source>
</reference>
<dbReference type="InterPro" id="IPR041685">
    <property type="entry name" value="AAA_GajA/Old/RecF-like"/>
</dbReference>
<evidence type="ECO:0000313" key="4">
    <source>
        <dbReference type="Proteomes" id="UP000294914"/>
    </source>
</evidence>
<dbReference type="PANTHER" id="PTHR43581:SF4">
    <property type="entry name" value="ATP_GTP PHOSPHATASE"/>
    <property type="match status" value="1"/>
</dbReference>
<sequence>MEELLNFSVKAKNLKCFGEQEQGFDQIKSINLIIGRNNSGKSTLIDLIDYAIKGKVDIPEGNWHGRNNPEIIAEAKLVEQELRGVFRENTSGGLLTGNHWQFGKRFIGAVLTWSLGAAQGQKFVSIGNCLDGSRPLDQIENGHNFLQKIADKKKNPLSQKLFRRIYAERNIAPESDNSNLDIYGDGRGATNIIQNFINKANLQSELVERNLLDELNKIFLTDAVFIDIVCQQLDSGLWEIYLEEESKGRVPLSQSGSGLKTIILVLIYIHLIPVVAERPLSDFVFGFEELENNLHPALQRRLLSYLRNISDTFGCIFFLTTHSNVEIDLFSKDQEAQLLHVTHDGAKAAARTVKTYIENRGILDDLDVRASDLLQSNGIIWVEGPSDRIYLNRWIDLWSNGQLNEGNHYQCVFYGGRLLAHLSSEEPELVEEGISILRANRNCAILIDSDKRTQQARLNSTKRRIIEEISDNEGYSWVTKGKEIENYIPAESIATWRDSQNIEQVDQYANFFDYLDGVENGQGYYYSSRKSLLAEKLAPHMTRESIAGVLDLGEKLEELCRVIRSWNNL</sequence>
<name>A0A4R8IYF2_9GAMM</name>
<dbReference type="Proteomes" id="UP000294914">
    <property type="component" value="Unassembled WGS sequence"/>
</dbReference>
<dbReference type="EMBL" id="SOQX01000002">
    <property type="protein sequence ID" value="TDY02967.1"/>
    <property type="molecule type" value="Genomic_DNA"/>
</dbReference>
<dbReference type="InterPro" id="IPR038729">
    <property type="entry name" value="Rad50/SbcC_AAA"/>
</dbReference>
<dbReference type="OrthoDB" id="3322489at2"/>
<evidence type="ECO:0000259" key="2">
    <source>
        <dbReference type="Pfam" id="PF13476"/>
    </source>
</evidence>
<comment type="caution">
    <text evidence="3">The sequence shown here is derived from an EMBL/GenBank/DDBJ whole genome shotgun (WGS) entry which is preliminary data.</text>
</comment>
<protein>
    <submittedName>
        <fullName evidence="3">Putative ATP-dependent endonuclease of OLD family</fullName>
    </submittedName>
</protein>
<dbReference type="PANTHER" id="PTHR43581">
    <property type="entry name" value="ATP/GTP PHOSPHATASE"/>
    <property type="match status" value="1"/>
</dbReference>
<dbReference type="Pfam" id="PF13175">
    <property type="entry name" value="AAA_15"/>
    <property type="match status" value="1"/>
</dbReference>
<organism evidence="3 4">
    <name type="scientific">Thiohalophilus thiocyanatoxydans</name>
    <dbReference type="NCBI Taxonomy" id="381308"/>
    <lineage>
        <taxon>Bacteria</taxon>
        <taxon>Pseudomonadati</taxon>
        <taxon>Pseudomonadota</taxon>
        <taxon>Gammaproteobacteria</taxon>
        <taxon>Thiohalomonadales</taxon>
        <taxon>Thiohalophilaceae</taxon>
        <taxon>Thiohalophilus</taxon>
    </lineage>
</organism>
<dbReference type="RefSeq" id="WP_134082274.1">
    <property type="nucleotide sequence ID" value="NZ_SOQX01000002.1"/>
</dbReference>
<dbReference type="Pfam" id="PF13476">
    <property type="entry name" value="AAA_23"/>
    <property type="match status" value="1"/>
</dbReference>
<feature type="domain" description="Endonuclease GajA/Old nuclease/RecF-like AAA" evidence="1">
    <location>
        <begin position="153"/>
        <end position="324"/>
    </location>
</feature>
<dbReference type="InterPro" id="IPR051396">
    <property type="entry name" value="Bact_Antivir_Def_Nuclease"/>
</dbReference>